<evidence type="ECO:0000256" key="1">
    <source>
        <dbReference type="SAM" id="MobiDB-lite"/>
    </source>
</evidence>
<feature type="compositionally biased region" description="Basic residues" evidence="1">
    <location>
        <begin position="46"/>
        <end position="55"/>
    </location>
</feature>
<accession>A0A6J4JWN8</accession>
<sequence length="200" mass="20110">VPPGIRAVPLHAAAAAGVRGALPGDAVRAGQGRADHLRCGADRARVRGRRRRAPFRGRDDGRHRQDPGRGRRRRAAGPGHRPVRGRDLAGGRPLPARPGADAARAGLGRAAGTAASGDRAARPPHAGPGERVRRDRLATRRRAGGRAGAGAVAAGRHRARHGAGPGAAAAGGLGRGAADHSGRADQGRLTGLGVALAAGL</sequence>
<keyword evidence="2" id="KW-0645">Protease</keyword>
<feature type="compositionally biased region" description="Basic and acidic residues" evidence="1">
    <location>
        <begin position="56"/>
        <end position="69"/>
    </location>
</feature>
<keyword evidence="2" id="KW-0378">Hydrolase</keyword>
<feature type="non-terminal residue" evidence="2">
    <location>
        <position position="1"/>
    </location>
</feature>
<dbReference type="GO" id="GO:0006508">
    <property type="term" value="P:proteolysis"/>
    <property type="evidence" value="ECO:0007669"/>
    <property type="project" value="UniProtKB-KW"/>
</dbReference>
<reference evidence="2" key="1">
    <citation type="submission" date="2020-02" db="EMBL/GenBank/DDBJ databases">
        <authorList>
            <person name="Meier V. D."/>
        </authorList>
    </citation>
    <scope>NUCLEOTIDE SEQUENCE</scope>
    <source>
        <strain evidence="2">AVDCRST_MAG61</strain>
    </source>
</reference>
<feature type="compositionally biased region" description="Basic and acidic residues" evidence="1">
    <location>
        <begin position="177"/>
        <end position="186"/>
    </location>
</feature>
<name>A0A6J4JWN8_9ACTN</name>
<feature type="non-terminal residue" evidence="2">
    <location>
        <position position="200"/>
    </location>
</feature>
<evidence type="ECO:0000313" key="2">
    <source>
        <dbReference type="EMBL" id="CAA9289284.1"/>
    </source>
</evidence>
<organism evidence="2">
    <name type="scientific">uncultured Friedmanniella sp</name>
    <dbReference type="NCBI Taxonomy" id="335381"/>
    <lineage>
        <taxon>Bacteria</taxon>
        <taxon>Bacillati</taxon>
        <taxon>Actinomycetota</taxon>
        <taxon>Actinomycetes</taxon>
        <taxon>Propionibacteriales</taxon>
        <taxon>Nocardioidaceae</taxon>
        <taxon>Friedmanniella</taxon>
        <taxon>environmental samples</taxon>
    </lineage>
</organism>
<feature type="compositionally biased region" description="Basic and acidic residues" evidence="1">
    <location>
        <begin position="128"/>
        <end position="138"/>
    </location>
</feature>
<gene>
    <name evidence="2" type="ORF">AVDCRST_MAG61-49</name>
</gene>
<feature type="region of interest" description="Disordered" evidence="1">
    <location>
        <begin position="41"/>
        <end position="186"/>
    </location>
</feature>
<dbReference type="EMBL" id="CADCTT010000005">
    <property type="protein sequence ID" value="CAA9289284.1"/>
    <property type="molecule type" value="Genomic_DNA"/>
</dbReference>
<protein>
    <submittedName>
        <fullName evidence="2">Uncharacterized protein, similar to the N-terminal domain of Lon protease</fullName>
    </submittedName>
</protein>
<dbReference type="GO" id="GO:0008233">
    <property type="term" value="F:peptidase activity"/>
    <property type="evidence" value="ECO:0007669"/>
    <property type="project" value="UniProtKB-KW"/>
</dbReference>
<proteinExistence type="predicted"/>
<feature type="compositionally biased region" description="Gly residues" evidence="1">
    <location>
        <begin position="163"/>
        <end position="175"/>
    </location>
</feature>
<feature type="compositionally biased region" description="Low complexity" evidence="1">
    <location>
        <begin position="90"/>
        <end position="118"/>
    </location>
</feature>
<dbReference type="AlphaFoldDB" id="A0A6J4JWN8"/>